<comment type="caution">
    <text evidence="2">The sequence shown here is derived from an EMBL/GenBank/DDBJ whole genome shotgun (WGS) entry which is preliminary data.</text>
</comment>
<accession>A0A918NTF2</accession>
<gene>
    <name evidence="2" type="ORF">GCM10010515_71840</name>
</gene>
<organism evidence="2 3">
    <name type="scientific">Streptomyces fructofermentans</name>
    <dbReference type="NCBI Taxonomy" id="152141"/>
    <lineage>
        <taxon>Bacteria</taxon>
        <taxon>Bacillati</taxon>
        <taxon>Actinomycetota</taxon>
        <taxon>Actinomycetes</taxon>
        <taxon>Kitasatosporales</taxon>
        <taxon>Streptomycetaceae</taxon>
        <taxon>Streptomyces</taxon>
    </lineage>
</organism>
<proteinExistence type="predicted"/>
<reference evidence="2" key="1">
    <citation type="journal article" date="2014" name="Int. J. Syst. Evol. Microbiol.">
        <title>Complete genome sequence of Corynebacterium casei LMG S-19264T (=DSM 44701T), isolated from a smear-ripened cheese.</title>
        <authorList>
            <consortium name="US DOE Joint Genome Institute (JGI-PGF)"/>
            <person name="Walter F."/>
            <person name="Albersmeier A."/>
            <person name="Kalinowski J."/>
            <person name="Ruckert C."/>
        </authorList>
    </citation>
    <scope>NUCLEOTIDE SEQUENCE</scope>
    <source>
        <strain evidence="2">JCM 4956</strain>
    </source>
</reference>
<dbReference type="EMBL" id="BMWD01000042">
    <property type="protein sequence ID" value="GGX94804.1"/>
    <property type="molecule type" value="Genomic_DNA"/>
</dbReference>
<evidence type="ECO:0000313" key="3">
    <source>
        <dbReference type="Proteomes" id="UP000645555"/>
    </source>
</evidence>
<dbReference type="RefSeq" id="WP_190039832.1">
    <property type="nucleotide sequence ID" value="NZ_BMWD01000042.1"/>
</dbReference>
<evidence type="ECO:0000256" key="1">
    <source>
        <dbReference type="SAM" id="MobiDB-lite"/>
    </source>
</evidence>
<dbReference type="AlphaFoldDB" id="A0A918NTF2"/>
<protein>
    <submittedName>
        <fullName evidence="2">Uncharacterized protein</fullName>
    </submittedName>
</protein>
<keyword evidence="3" id="KW-1185">Reference proteome</keyword>
<sequence length="185" mass="18515">MNAATLLLLGAAGGAVRGIVHAYDCMTEWLNGRQQYRLDPDSAAEGPPAFRAFYDIGGESIAAVVHSLLGALVAGLLGMSGQISGGFAVFAAGASAPLVLVQLKNSRLADVVLGEGTASTAVNPTQPADAAVNGPVLRGTRETTPTQRTASDSPSSPGTDSPPVSRPSSPPGAAHRPATDEDGAG</sequence>
<reference evidence="2" key="2">
    <citation type="submission" date="2020-09" db="EMBL/GenBank/DDBJ databases">
        <authorList>
            <person name="Sun Q."/>
            <person name="Ohkuma M."/>
        </authorList>
    </citation>
    <scope>NUCLEOTIDE SEQUENCE</scope>
    <source>
        <strain evidence="2">JCM 4956</strain>
    </source>
</reference>
<feature type="region of interest" description="Disordered" evidence="1">
    <location>
        <begin position="119"/>
        <end position="185"/>
    </location>
</feature>
<evidence type="ECO:0000313" key="2">
    <source>
        <dbReference type="EMBL" id="GGX94804.1"/>
    </source>
</evidence>
<name>A0A918NTF2_9ACTN</name>
<feature type="compositionally biased region" description="Low complexity" evidence="1">
    <location>
        <begin position="151"/>
        <end position="163"/>
    </location>
</feature>
<dbReference type="Proteomes" id="UP000645555">
    <property type="component" value="Unassembled WGS sequence"/>
</dbReference>